<comment type="caution">
    <text evidence="2">The sequence shown here is derived from an EMBL/GenBank/DDBJ whole genome shotgun (WGS) entry which is preliminary data.</text>
</comment>
<keyword evidence="3" id="KW-1185">Reference proteome</keyword>
<feature type="region of interest" description="Disordered" evidence="1">
    <location>
        <begin position="33"/>
        <end position="57"/>
    </location>
</feature>
<dbReference type="Proteomes" id="UP001501455">
    <property type="component" value="Unassembled WGS sequence"/>
</dbReference>
<dbReference type="EMBL" id="BAAAXF010000047">
    <property type="protein sequence ID" value="GAA3499795.1"/>
    <property type="molecule type" value="Genomic_DNA"/>
</dbReference>
<proteinExistence type="predicted"/>
<protein>
    <submittedName>
        <fullName evidence="2">Uncharacterized protein</fullName>
    </submittedName>
</protein>
<name>A0ABP6TWU6_9ACTN</name>
<evidence type="ECO:0000256" key="1">
    <source>
        <dbReference type="SAM" id="MobiDB-lite"/>
    </source>
</evidence>
<evidence type="ECO:0000313" key="2">
    <source>
        <dbReference type="EMBL" id="GAA3499795.1"/>
    </source>
</evidence>
<gene>
    <name evidence="2" type="ORF">GCM10019016_068990</name>
</gene>
<accession>A0ABP6TWU6</accession>
<evidence type="ECO:0000313" key="3">
    <source>
        <dbReference type="Proteomes" id="UP001501455"/>
    </source>
</evidence>
<reference evidence="3" key="1">
    <citation type="journal article" date="2019" name="Int. J. Syst. Evol. Microbiol.">
        <title>The Global Catalogue of Microorganisms (GCM) 10K type strain sequencing project: providing services to taxonomists for standard genome sequencing and annotation.</title>
        <authorList>
            <consortium name="The Broad Institute Genomics Platform"/>
            <consortium name="The Broad Institute Genome Sequencing Center for Infectious Disease"/>
            <person name="Wu L."/>
            <person name="Ma J."/>
        </authorList>
    </citation>
    <scope>NUCLEOTIDE SEQUENCE [LARGE SCALE GENOMIC DNA]</scope>
    <source>
        <strain evidence="3">JCM 4816</strain>
    </source>
</reference>
<organism evidence="2 3">
    <name type="scientific">Streptomyces prasinosporus</name>
    <dbReference type="NCBI Taxonomy" id="68256"/>
    <lineage>
        <taxon>Bacteria</taxon>
        <taxon>Bacillati</taxon>
        <taxon>Actinomycetota</taxon>
        <taxon>Actinomycetes</taxon>
        <taxon>Kitasatosporales</taxon>
        <taxon>Streptomycetaceae</taxon>
        <taxon>Streptomyces</taxon>
        <taxon>Streptomyces albogriseolus group</taxon>
    </lineage>
</organism>
<sequence length="70" mass="7385">MLLLHSNRYGRTVPVEWYKYPVPVTRSLLAQAGTAASAGGSGGGREVPGLTARAPEEAPAEGGVYRYNLP</sequence>